<dbReference type="Gene3D" id="2.60.120.560">
    <property type="entry name" value="Exo-inulinase, domain 1"/>
    <property type="match status" value="1"/>
</dbReference>
<dbReference type="Pfam" id="PF06439">
    <property type="entry name" value="3keto-disac_hyd"/>
    <property type="match status" value="1"/>
</dbReference>
<dbReference type="GO" id="GO:0016787">
    <property type="term" value="F:hydrolase activity"/>
    <property type="evidence" value="ECO:0007669"/>
    <property type="project" value="InterPro"/>
</dbReference>
<evidence type="ECO:0000313" key="3">
    <source>
        <dbReference type="Proteomes" id="UP000001695"/>
    </source>
</evidence>
<name>B2IIH1_BEII9</name>
<keyword evidence="3" id="KW-1185">Reference proteome</keyword>
<dbReference type="AlphaFoldDB" id="B2IIH1"/>
<accession>B2IIH1</accession>
<gene>
    <name evidence="2" type="ordered locus">Bind_2522</name>
</gene>
<sequence length="189" mass="21247">MIGDRRSNAVESQVRYDFTQPLEGWETVTGKWGVEDVPGASKGKALVQRATNNDFNVIVAPVGPYTDVDVTVRFKPISGREDASGGIVFRFSDGRYYVIRANALEDNFNLYYYDRGRRQITGARVKAPALGQWHKLHISAEHDHIKGWLNDQPLIDHRDSRFASGRIGLWTKADSITAFDDLVISPIKP</sequence>
<dbReference type="EMBL" id="CP001016">
    <property type="protein sequence ID" value="ACB96124.1"/>
    <property type="molecule type" value="Genomic_DNA"/>
</dbReference>
<evidence type="ECO:0000259" key="1">
    <source>
        <dbReference type="Pfam" id="PF06439"/>
    </source>
</evidence>
<feature type="domain" description="3-keto-alpha-glucoside-1,2-lyase/3-keto-2-hydroxy-glucal hydratase" evidence="1">
    <location>
        <begin position="22"/>
        <end position="182"/>
    </location>
</feature>
<dbReference type="HOGENOM" id="CLU_097485_0_0_5"/>
<reference evidence="3" key="1">
    <citation type="submission" date="2008-03" db="EMBL/GenBank/DDBJ databases">
        <title>Complete sequence of chromosome of Beijerinckia indica subsp. indica ATCC 9039.</title>
        <authorList>
            <consortium name="US DOE Joint Genome Institute"/>
            <person name="Copeland A."/>
            <person name="Lucas S."/>
            <person name="Lapidus A."/>
            <person name="Glavina del Rio T."/>
            <person name="Dalin E."/>
            <person name="Tice H."/>
            <person name="Bruce D."/>
            <person name="Goodwin L."/>
            <person name="Pitluck S."/>
            <person name="LaButti K."/>
            <person name="Schmutz J."/>
            <person name="Larimer F."/>
            <person name="Land M."/>
            <person name="Hauser L."/>
            <person name="Kyrpides N."/>
            <person name="Mikhailova N."/>
            <person name="Dunfield P.F."/>
            <person name="Dedysh S.N."/>
            <person name="Liesack W."/>
            <person name="Saw J.H."/>
            <person name="Alam M."/>
            <person name="Chen Y."/>
            <person name="Murrell J.C."/>
            <person name="Richardson P."/>
        </authorList>
    </citation>
    <scope>NUCLEOTIDE SEQUENCE [LARGE SCALE GENOMIC DNA]</scope>
    <source>
        <strain evidence="3">ATCC 9039 / DSM 1715 / NCIMB 8712</strain>
    </source>
</reference>
<dbReference type="KEGG" id="bid:Bind_2522"/>
<organism evidence="2 3">
    <name type="scientific">Beijerinckia indica subsp. indica (strain ATCC 9039 / DSM 1715 / NCIMB 8712)</name>
    <dbReference type="NCBI Taxonomy" id="395963"/>
    <lineage>
        <taxon>Bacteria</taxon>
        <taxon>Pseudomonadati</taxon>
        <taxon>Pseudomonadota</taxon>
        <taxon>Alphaproteobacteria</taxon>
        <taxon>Hyphomicrobiales</taxon>
        <taxon>Beijerinckiaceae</taxon>
        <taxon>Beijerinckia</taxon>
    </lineage>
</organism>
<evidence type="ECO:0000313" key="2">
    <source>
        <dbReference type="EMBL" id="ACB96124.1"/>
    </source>
</evidence>
<dbReference type="InterPro" id="IPR010496">
    <property type="entry name" value="AL/BT2_dom"/>
</dbReference>
<proteinExistence type="predicted"/>
<dbReference type="eggNOG" id="COG3848">
    <property type="taxonomic scope" value="Bacteria"/>
</dbReference>
<dbReference type="STRING" id="395963.Bind_2522"/>
<dbReference type="Proteomes" id="UP000001695">
    <property type="component" value="Chromosome"/>
</dbReference>
<protein>
    <recommendedName>
        <fullName evidence="1">3-keto-alpha-glucoside-1,2-lyase/3-keto-2-hydroxy-glucal hydratase domain-containing protein</fullName>
    </recommendedName>
</protein>
<reference evidence="2 3" key="2">
    <citation type="journal article" date="2010" name="J. Bacteriol.">
        <title>Complete genome sequence of Beijerinckia indica subsp. indica.</title>
        <authorList>
            <person name="Tamas I."/>
            <person name="Dedysh S.N."/>
            <person name="Liesack W."/>
            <person name="Stott M.B."/>
            <person name="Alam M."/>
            <person name="Murrell J.C."/>
            <person name="Dunfield P.F."/>
        </authorList>
    </citation>
    <scope>NUCLEOTIDE SEQUENCE [LARGE SCALE GENOMIC DNA]</scope>
    <source>
        <strain evidence="3">ATCC 9039 / DSM 1715 / NCIMB 8712</strain>
    </source>
</reference>
<dbReference type="SUPFAM" id="SSF49899">
    <property type="entry name" value="Concanavalin A-like lectins/glucanases"/>
    <property type="match status" value="1"/>
</dbReference>
<dbReference type="InterPro" id="IPR013320">
    <property type="entry name" value="ConA-like_dom_sf"/>
</dbReference>